<keyword evidence="1" id="KW-0472">Membrane</keyword>
<evidence type="ECO:0000313" key="2">
    <source>
        <dbReference type="EMBL" id="SDP73652.1"/>
    </source>
</evidence>
<dbReference type="AlphaFoldDB" id="A0A1H0V532"/>
<evidence type="ECO:0000256" key="1">
    <source>
        <dbReference type="SAM" id="Phobius"/>
    </source>
</evidence>
<dbReference type="Proteomes" id="UP000199651">
    <property type="component" value="Unassembled WGS sequence"/>
</dbReference>
<keyword evidence="1" id="KW-0812">Transmembrane</keyword>
<evidence type="ECO:0000313" key="3">
    <source>
        <dbReference type="Proteomes" id="UP000199651"/>
    </source>
</evidence>
<sequence>MSLGLSEALILIVLGIFIVGGIIAARRASRR</sequence>
<protein>
    <submittedName>
        <fullName evidence="2">Uncharacterized protein</fullName>
    </submittedName>
</protein>
<name>A0A1H0V532_9PSEU</name>
<organism evidence="2 3">
    <name type="scientific">Actinokineospora alba</name>
    <dbReference type="NCBI Taxonomy" id="504798"/>
    <lineage>
        <taxon>Bacteria</taxon>
        <taxon>Bacillati</taxon>
        <taxon>Actinomycetota</taxon>
        <taxon>Actinomycetes</taxon>
        <taxon>Pseudonocardiales</taxon>
        <taxon>Pseudonocardiaceae</taxon>
        <taxon>Actinokineospora</taxon>
    </lineage>
</organism>
<keyword evidence="3" id="KW-1185">Reference proteome</keyword>
<proteinExistence type="predicted"/>
<keyword evidence="1" id="KW-1133">Transmembrane helix</keyword>
<accession>A0A1H0V532</accession>
<gene>
    <name evidence="2" type="ORF">SAMN05192558_11324</name>
</gene>
<dbReference type="EMBL" id="FNJB01000013">
    <property type="protein sequence ID" value="SDP73652.1"/>
    <property type="molecule type" value="Genomic_DNA"/>
</dbReference>
<feature type="transmembrane region" description="Helical" evidence="1">
    <location>
        <begin position="6"/>
        <end position="25"/>
    </location>
</feature>
<reference evidence="3" key="1">
    <citation type="submission" date="2016-10" db="EMBL/GenBank/DDBJ databases">
        <authorList>
            <person name="Varghese N."/>
            <person name="Submissions S."/>
        </authorList>
    </citation>
    <scope>NUCLEOTIDE SEQUENCE [LARGE SCALE GENOMIC DNA]</scope>
    <source>
        <strain evidence="3">IBRC-M 10655</strain>
    </source>
</reference>